<evidence type="ECO:0000256" key="1">
    <source>
        <dbReference type="SAM" id="MobiDB-lite"/>
    </source>
</evidence>
<gene>
    <name evidence="3" type="ORF">GALL_24790</name>
</gene>
<proteinExistence type="predicted"/>
<keyword evidence="2" id="KW-0812">Transmembrane</keyword>
<accession>A0A1J5TUI2</accession>
<dbReference type="AlphaFoldDB" id="A0A1J5TUI2"/>
<evidence type="ECO:0000313" key="3">
    <source>
        <dbReference type="EMBL" id="OIR17452.1"/>
    </source>
</evidence>
<protein>
    <submittedName>
        <fullName evidence="3">Uncharacterized protein</fullName>
    </submittedName>
</protein>
<evidence type="ECO:0000256" key="2">
    <source>
        <dbReference type="SAM" id="Phobius"/>
    </source>
</evidence>
<feature type="transmembrane region" description="Helical" evidence="2">
    <location>
        <begin position="112"/>
        <end position="134"/>
    </location>
</feature>
<name>A0A1J5TUI2_9ZZZZ</name>
<comment type="caution">
    <text evidence="3">The sequence shown here is derived from an EMBL/GenBank/DDBJ whole genome shotgun (WGS) entry which is preliminary data.</text>
</comment>
<feature type="region of interest" description="Disordered" evidence="1">
    <location>
        <begin position="147"/>
        <end position="166"/>
    </location>
</feature>
<organism evidence="3">
    <name type="scientific">mine drainage metagenome</name>
    <dbReference type="NCBI Taxonomy" id="410659"/>
    <lineage>
        <taxon>unclassified sequences</taxon>
        <taxon>metagenomes</taxon>
        <taxon>ecological metagenomes</taxon>
    </lineage>
</organism>
<reference evidence="3" key="1">
    <citation type="submission" date="2016-10" db="EMBL/GenBank/DDBJ databases">
        <title>Sequence of Gallionella enrichment culture.</title>
        <authorList>
            <person name="Poehlein A."/>
            <person name="Muehling M."/>
            <person name="Daniel R."/>
        </authorList>
    </citation>
    <scope>NUCLEOTIDE SEQUENCE</scope>
</reference>
<keyword evidence="2" id="KW-1133">Transmembrane helix</keyword>
<sequence>MGENEVQREMDQLSALIDRLEAQAAIGQAVRQARESGSPAQLRDAYYSVADPELRNKLISTTGRLDQLYLMKCEQDVTLAKDVVSKAEAKAGQHPWPLLAAAYIGPVVIGQWGLGLFGAIGGAILGYFLGQWVFDMTKKENSREIDEAKHQLASAQRRNEASKVDPYLFSAAEQQGGEREN</sequence>
<dbReference type="EMBL" id="MLJW01000005">
    <property type="protein sequence ID" value="OIR17452.1"/>
    <property type="molecule type" value="Genomic_DNA"/>
</dbReference>
<keyword evidence="2" id="KW-0472">Membrane</keyword>